<organism evidence="2 3">
    <name type="scientific">Endocarpon pusillum</name>
    <dbReference type="NCBI Taxonomy" id="364733"/>
    <lineage>
        <taxon>Eukaryota</taxon>
        <taxon>Fungi</taxon>
        <taxon>Dikarya</taxon>
        <taxon>Ascomycota</taxon>
        <taxon>Pezizomycotina</taxon>
        <taxon>Eurotiomycetes</taxon>
        <taxon>Chaetothyriomycetidae</taxon>
        <taxon>Verrucariales</taxon>
        <taxon>Verrucariaceae</taxon>
        <taxon>Endocarpon</taxon>
    </lineage>
</organism>
<keyword evidence="3" id="KW-1185">Reference proteome</keyword>
<gene>
    <name evidence="2" type="ORF">GJ744_001000</name>
</gene>
<reference evidence="2" key="1">
    <citation type="submission" date="2020-02" db="EMBL/GenBank/DDBJ databases">
        <authorList>
            <person name="Palmer J.M."/>
        </authorList>
    </citation>
    <scope>NUCLEOTIDE SEQUENCE</scope>
    <source>
        <strain evidence="2">EPUS1.4</strain>
        <tissue evidence="2">Thallus</tissue>
    </source>
</reference>
<dbReference type="AlphaFoldDB" id="A0A8H7AC92"/>
<comment type="caution">
    <text evidence="2">The sequence shown here is derived from an EMBL/GenBank/DDBJ whole genome shotgun (WGS) entry which is preliminary data.</text>
</comment>
<proteinExistence type="predicted"/>
<dbReference type="Proteomes" id="UP000606974">
    <property type="component" value="Unassembled WGS sequence"/>
</dbReference>
<evidence type="ECO:0000256" key="1">
    <source>
        <dbReference type="SAM" id="MobiDB-lite"/>
    </source>
</evidence>
<feature type="compositionally biased region" description="Polar residues" evidence="1">
    <location>
        <begin position="55"/>
        <end position="64"/>
    </location>
</feature>
<sequence length="281" mass="31236">MAPRALRGPSKGLKKPTSTSPSKDLGVLALAVAQVEAKSSSSSEESEDDGPATRAQHSLSTPRTENGGPSRVLAVGAGPSRTPVDDLQSYVDFLSDPFTGLIIDQSITSVEQLPYWAHPVPRWDVVGHRIISRRPPSTPSATATSQLSSKPSDNILWIMYPPRPHGLTHQRPILRRITIPEYLSGRTPIERNKRIRLVEQLADRVQEIRLVDRAPHLVTRTSGLIETKLVAWILRADKVNAMMPELASTTAWVNPFRLLNDVFYNAWVKLFMEIYVLRDPS</sequence>
<evidence type="ECO:0000313" key="2">
    <source>
        <dbReference type="EMBL" id="KAF7505379.1"/>
    </source>
</evidence>
<dbReference type="OrthoDB" id="10343863at2759"/>
<protein>
    <submittedName>
        <fullName evidence="2">Uncharacterized protein</fullName>
    </submittedName>
</protein>
<feature type="region of interest" description="Disordered" evidence="1">
    <location>
        <begin position="1"/>
        <end position="72"/>
    </location>
</feature>
<evidence type="ECO:0000313" key="3">
    <source>
        <dbReference type="Proteomes" id="UP000606974"/>
    </source>
</evidence>
<accession>A0A8H7AC92</accession>
<name>A0A8H7AC92_9EURO</name>
<dbReference type="EMBL" id="JAACFV010000111">
    <property type="protein sequence ID" value="KAF7505379.1"/>
    <property type="molecule type" value="Genomic_DNA"/>
</dbReference>